<evidence type="ECO:0008006" key="3">
    <source>
        <dbReference type="Google" id="ProtNLM"/>
    </source>
</evidence>
<dbReference type="Proteomes" id="UP000246018">
    <property type="component" value="Unassembled WGS sequence"/>
</dbReference>
<dbReference type="OrthoDB" id="7177610at2"/>
<sequence length="390" mass="42951">MSELVVRSYNVGFGDAILVSIPEATNAGAEETRHLLIDVGNLLAGDGNDDKVFTGVVQDISDRTGGTVDLYLMTHEHLDHVQGLLAAERAGVELAARHAWLTGSAHPAYYETHPEAKEKMRTLQLSLAEAHRMLQAEPDPWLEMMVRNNSAMLPPGALGLRTSDYVDHLRGIAPEDQTHYVDNTTDIVGKHPFHEAVLRILAPEEDTSSYYRKLGPTHTTADELPAAGAAEAPAGLSVPPVGVDPGAFYDLQASRRKSTRRQIMEIDKANNNTSVVLELEWRGWRLLFAGDAELGSWKLMHEQNLIKPVHFVKVSHHGSHNGTYDELFDELMPAESPDGRERHALVSTHDGDWDSVPDTDGTLSLYSSRCTLHDTRALAHGAFLEIRFPG</sequence>
<organism evidence="1 2">
    <name type="scientific">Nocardioides gansuensis</name>
    <dbReference type="NCBI Taxonomy" id="2138300"/>
    <lineage>
        <taxon>Bacteria</taxon>
        <taxon>Bacillati</taxon>
        <taxon>Actinomycetota</taxon>
        <taxon>Actinomycetes</taxon>
        <taxon>Propionibacteriales</taxon>
        <taxon>Nocardioidaceae</taxon>
        <taxon>Nocardioides</taxon>
    </lineage>
</organism>
<name>A0A2T8F588_9ACTN</name>
<keyword evidence="2" id="KW-1185">Reference proteome</keyword>
<evidence type="ECO:0000313" key="1">
    <source>
        <dbReference type="EMBL" id="PVG80867.1"/>
    </source>
</evidence>
<proteinExistence type="predicted"/>
<gene>
    <name evidence="1" type="ORF">DDE18_21025</name>
</gene>
<evidence type="ECO:0000313" key="2">
    <source>
        <dbReference type="Proteomes" id="UP000246018"/>
    </source>
</evidence>
<dbReference type="SUPFAM" id="SSF56281">
    <property type="entry name" value="Metallo-hydrolase/oxidoreductase"/>
    <property type="match status" value="1"/>
</dbReference>
<dbReference type="EMBL" id="QDGZ01000012">
    <property type="protein sequence ID" value="PVG80867.1"/>
    <property type="molecule type" value="Genomic_DNA"/>
</dbReference>
<dbReference type="AlphaFoldDB" id="A0A2T8F588"/>
<dbReference type="InterPro" id="IPR052159">
    <property type="entry name" value="Competence_DNA_uptake"/>
</dbReference>
<dbReference type="InterPro" id="IPR036866">
    <property type="entry name" value="RibonucZ/Hydroxyglut_hydro"/>
</dbReference>
<reference evidence="1 2" key="1">
    <citation type="submission" date="2018-04" db="EMBL/GenBank/DDBJ databases">
        <title>Genome of Nocardioides gansuensis WSJ-1.</title>
        <authorList>
            <person name="Wu S."/>
            <person name="Wang G."/>
        </authorList>
    </citation>
    <scope>NUCLEOTIDE SEQUENCE [LARGE SCALE GENOMIC DNA]</scope>
    <source>
        <strain evidence="1 2">WSJ-1</strain>
    </source>
</reference>
<dbReference type="RefSeq" id="WP_133241294.1">
    <property type="nucleotide sequence ID" value="NZ_QDGZ01000012.1"/>
</dbReference>
<dbReference type="PANTHER" id="PTHR30619">
    <property type="entry name" value="DNA INTERNALIZATION/COMPETENCE PROTEIN COMEC/REC2"/>
    <property type="match status" value="1"/>
</dbReference>
<dbReference type="PANTHER" id="PTHR30619:SF1">
    <property type="entry name" value="RECOMBINATION PROTEIN 2"/>
    <property type="match status" value="1"/>
</dbReference>
<accession>A0A2T8F588</accession>
<comment type="caution">
    <text evidence="1">The sequence shown here is derived from an EMBL/GenBank/DDBJ whole genome shotgun (WGS) entry which is preliminary data.</text>
</comment>
<dbReference type="Gene3D" id="3.60.15.10">
    <property type="entry name" value="Ribonuclease Z/Hydroxyacylglutathione hydrolase-like"/>
    <property type="match status" value="1"/>
</dbReference>
<protein>
    <recommendedName>
        <fullName evidence="3">Metallo-beta-lactamase domain-containing protein</fullName>
    </recommendedName>
</protein>